<evidence type="ECO:0000256" key="1">
    <source>
        <dbReference type="SAM" id="Phobius"/>
    </source>
</evidence>
<organism evidence="2 3">
    <name type="scientific">Cladophialophora chaetospira</name>
    <dbReference type="NCBI Taxonomy" id="386627"/>
    <lineage>
        <taxon>Eukaryota</taxon>
        <taxon>Fungi</taxon>
        <taxon>Dikarya</taxon>
        <taxon>Ascomycota</taxon>
        <taxon>Pezizomycotina</taxon>
        <taxon>Eurotiomycetes</taxon>
        <taxon>Chaetothyriomycetidae</taxon>
        <taxon>Chaetothyriales</taxon>
        <taxon>Herpotrichiellaceae</taxon>
        <taxon>Cladophialophora</taxon>
    </lineage>
</organism>
<evidence type="ECO:0000313" key="2">
    <source>
        <dbReference type="EMBL" id="KAJ9603465.1"/>
    </source>
</evidence>
<keyword evidence="1" id="KW-0812">Transmembrane</keyword>
<gene>
    <name evidence="2" type="ORF">H2200_012243</name>
</gene>
<keyword evidence="1" id="KW-0472">Membrane</keyword>
<accession>A0AA38WYG7</accession>
<protein>
    <submittedName>
        <fullName evidence="2">Uncharacterized protein</fullName>
    </submittedName>
</protein>
<dbReference type="EMBL" id="JAPDRK010000022">
    <property type="protein sequence ID" value="KAJ9603465.1"/>
    <property type="molecule type" value="Genomic_DNA"/>
</dbReference>
<name>A0AA38WYG7_9EURO</name>
<keyword evidence="1" id="KW-1133">Transmembrane helix</keyword>
<evidence type="ECO:0000313" key="3">
    <source>
        <dbReference type="Proteomes" id="UP001172673"/>
    </source>
</evidence>
<feature type="transmembrane region" description="Helical" evidence="1">
    <location>
        <begin position="105"/>
        <end position="123"/>
    </location>
</feature>
<reference evidence="2" key="1">
    <citation type="submission" date="2022-10" db="EMBL/GenBank/DDBJ databases">
        <title>Culturing micro-colonial fungi from biological soil crusts in the Mojave desert and describing Neophaeococcomyces mojavensis, and introducing the new genera and species Taxawa tesnikishii.</title>
        <authorList>
            <person name="Kurbessoian T."/>
            <person name="Stajich J.E."/>
        </authorList>
    </citation>
    <scope>NUCLEOTIDE SEQUENCE</scope>
    <source>
        <strain evidence="2">TK_41</strain>
    </source>
</reference>
<dbReference type="AlphaFoldDB" id="A0AA38WYG7"/>
<sequence length="131" mass="14372">MALQQDAQFVAQAIYPGLHLRGFSGTFDELSLAHRQQECSADNRPMVTASIVPTITKFVSTTTPPETTTITVTERYTMSTPDVKTERLLADALHKADKINKKLKMGGFAFVGVVFTAVSGYLLRRAGFLAF</sequence>
<comment type="caution">
    <text evidence="2">The sequence shown here is derived from an EMBL/GenBank/DDBJ whole genome shotgun (WGS) entry which is preliminary data.</text>
</comment>
<dbReference type="Proteomes" id="UP001172673">
    <property type="component" value="Unassembled WGS sequence"/>
</dbReference>
<proteinExistence type="predicted"/>
<keyword evidence="3" id="KW-1185">Reference proteome</keyword>